<dbReference type="OrthoDB" id="2456396at2"/>
<dbReference type="EMBL" id="SRHY01000048">
    <property type="protein sequence ID" value="TFJ91559.1"/>
    <property type="molecule type" value="Genomic_DNA"/>
</dbReference>
<sequence length="85" mass="9376">MFTLNIIIGVLAISVVSGSIYSLITGEYGIQPYIQLLSGLMVFSLGLKMFQENRQNRKAKATFSLFASGFVLFVSIFVSIYVLLS</sequence>
<evidence type="ECO:0000256" key="1">
    <source>
        <dbReference type="SAM" id="Phobius"/>
    </source>
</evidence>
<dbReference type="Pfam" id="PF13129">
    <property type="entry name" value="DUF3953"/>
    <property type="match status" value="1"/>
</dbReference>
<evidence type="ECO:0000313" key="3">
    <source>
        <dbReference type="Proteomes" id="UP000298484"/>
    </source>
</evidence>
<protein>
    <submittedName>
        <fullName evidence="2">DUF3953 domain-containing protein</fullName>
    </submittedName>
</protein>
<organism evidence="2 3">
    <name type="scientific">Lentibacillus salicampi</name>
    <dbReference type="NCBI Taxonomy" id="175306"/>
    <lineage>
        <taxon>Bacteria</taxon>
        <taxon>Bacillati</taxon>
        <taxon>Bacillota</taxon>
        <taxon>Bacilli</taxon>
        <taxon>Bacillales</taxon>
        <taxon>Bacillaceae</taxon>
        <taxon>Lentibacillus</taxon>
    </lineage>
</organism>
<evidence type="ECO:0000313" key="2">
    <source>
        <dbReference type="EMBL" id="TFJ91559.1"/>
    </source>
</evidence>
<keyword evidence="1" id="KW-0812">Transmembrane</keyword>
<keyword evidence="1" id="KW-1133">Transmembrane helix</keyword>
<proteinExistence type="predicted"/>
<comment type="caution">
    <text evidence="2">The sequence shown here is derived from an EMBL/GenBank/DDBJ whole genome shotgun (WGS) entry which is preliminary data.</text>
</comment>
<accession>A0A4Y9A751</accession>
<keyword evidence="1" id="KW-0472">Membrane</keyword>
<gene>
    <name evidence="2" type="ORF">E4U82_17130</name>
</gene>
<feature type="transmembrane region" description="Helical" evidence="1">
    <location>
        <begin position="62"/>
        <end position="84"/>
    </location>
</feature>
<dbReference type="AlphaFoldDB" id="A0A4Y9A751"/>
<keyword evidence="3" id="KW-1185">Reference proteome</keyword>
<name>A0A4Y9A751_9BACI</name>
<dbReference type="Proteomes" id="UP000298484">
    <property type="component" value="Unassembled WGS sequence"/>
</dbReference>
<reference evidence="2 3" key="1">
    <citation type="submission" date="2019-03" db="EMBL/GenBank/DDBJ databases">
        <title>Genome sequence of Lentibacillus salicampi ATCC BAA-719.</title>
        <authorList>
            <person name="Maclea K.S."/>
            <person name="Simoes Junior M."/>
        </authorList>
    </citation>
    <scope>NUCLEOTIDE SEQUENCE [LARGE SCALE GENOMIC DNA]</scope>
    <source>
        <strain evidence="2 3">ATCC BAA-719</strain>
    </source>
</reference>
<feature type="transmembrane region" description="Helical" evidence="1">
    <location>
        <begin position="30"/>
        <end position="50"/>
    </location>
</feature>
<feature type="transmembrane region" description="Helical" evidence="1">
    <location>
        <begin position="7"/>
        <end position="24"/>
    </location>
</feature>
<dbReference type="InterPro" id="IPR025018">
    <property type="entry name" value="DUF3953"/>
</dbReference>